<feature type="DNA-binding region" description="H-T-H motif" evidence="4">
    <location>
        <begin position="24"/>
        <end position="43"/>
    </location>
</feature>
<evidence type="ECO:0000256" key="3">
    <source>
        <dbReference type="ARBA" id="ARBA00023163"/>
    </source>
</evidence>
<evidence type="ECO:0000256" key="2">
    <source>
        <dbReference type="ARBA" id="ARBA00023125"/>
    </source>
</evidence>
<dbReference type="Gene3D" id="1.10.357.10">
    <property type="entry name" value="Tetracycline Repressor, domain 2"/>
    <property type="match status" value="1"/>
</dbReference>
<evidence type="ECO:0000259" key="5">
    <source>
        <dbReference type="PROSITE" id="PS50977"/>
    </source>
</evidence>
<dbReference type="Proteomes" id="UP000805841">
    <property type="component" value="Unassembled WGS sequence"/>
</dbReference>
<dbReference type="PANTHER" id="PTHR30055:SF240">
    <property type="entry name" value="HTH-TYPE TRANSCRIPTIONAL REGULATOR ACRR"/>
    <property type="match status" value="1"/>
</dbReference>
<sequence>MSRTETIKTHAVRLIANDGFEGMSLRALASACGLQPGSIYTHYRSKQQLLVEVVVEYLEDLLESWRFRKRGIKSPSKQLQVFMAVYVEFQASRCDEQRILQWDLRSLEAQARQRVELLMDECRDELAAVLRAGQAKGQLSIADVATTARMLFGLMMNMCVQAEQSGVAQRHLLALLWRCVQGMAGARLPATANVSA</sequence>
<dbReference type="InterPro" id="IPR041490">
    <property type="entry name" value="KstR2_TetR_C"/>
</dbReference>
<dbReference type="PANTHER" id="PTHR30055">
    <property type="entry name" value="HTH-TYPE TRANSCRIPTIONAL REGULATOR RUTR"/>
    <property type="match status" value="1"/>
</dbReference>
<dbReference type="InterPro" id="IPR009057">
    <property type="entry name" value="Homeodomain-like_sf"/>
</dbReference>
<name>A0ABR7YY17_9PSED</name>
<feature type="domain" description="HTH tetR-type" evidence="5">
    <location>
        <begin position="1"/>
        <end position="61"/>
    </location>
</feature>
<keyword evidence="3" id="KW-0804">Transcription</keyword>
<keyword evidence="7" id="KW-1185">Reference proteome</keyword>
<evidence type="ECO:0000313" key="6">
    <source>
        <dbReference type="EMBL" id="MBD1598091.1"/>
    </source>
</evidence>
<dbReference type="Pfam" id="PF17932">
    <property type="entry name" value="TetR_C_24"/>
    <property type="match status" value="1"/>
</dbReference>
<keyword evidence="1" id="KW-0805">Transcription regulation</keyword>
<dbReference type="PROSITE" id="PS50977">
    <property type="entry name" value="HTH_TETR_2"/>
    <property type="match status" value="1"/>
</dbReference>
<protein>
    <submittedName>
        <fullName evidence="6">TetR/AcrR family transcriptional regulator</fullName>
    </submittedName>
</protein>
<reference evidence="6 7" key="1">
    <citation type="journal article" date="2020" name="Insects">
        <title>Bacteria Belonging to Pseudomonas typographi sp. nov. from the Bark Beetle Ips typographus Have Genomic Potential to Aid in the Host Ecology.</title>
        <authorList>
            <person name="Peral-Aranega E."/>
            <person name="Saati-Santamaria Z."/>
            <person name="Kolarik M."/>
            <person name="Rivas R."/>
            <person name="Garcia-Fraile P."/>
        </authorList>
    </citation>
    <scope>NUCLEOTIDE SEQUENCE [LARGE SCALE GENOMIC DNA]</scope>
    <source>
        <strain evidence="6 7">CA3A</strain>
    </source>
</reference>
<dbReference type="PRINTS" id="PR00455">
    <property type="entry name" value="HTHTETR"/>
</dbReference>
<proteinExistence type="predicted"/>
<gene>
    <name evidence="6" type="ORF">HAQ05_05110</name>
</gene>
<dbReference type="Gene3D" id="1.10.10.60">
    <property type="entry name" value="Homeodomain-like"/>
    <property type="match status" value="1"/>
</dbReference>
<dbReference type="EMBL" id="JAAOCA010000005">
    <property type="protein sequence ID" value="MBD1598091.1"/>
    <property type="molecule type" value="Genomic_DNA"/>
</dbReference>
<comment type="caution">
    <text evidence="6">The sequence shown here is derived from an EMBL/GenBank/DDBJ whole genome shotgun (WGS) entry which is preliminary data.</text>
</comment>
<dbReference type="InterPro" id="IPR050109">
    <property type="entry name" value="HTH-type_TetR-like_transc_reg"/>
</dbReference>
<evidence type="ECO:0000313" key="7">
    <source>
        <dbReference type="Proteomes" id="UP000805841"/>
    </source>
</evidence>
<dbReference type="RefSeq" id="WP_190418077.1">
    <property type="nucleotide sequence ID" value="NZ_JAAOCA010000005.1"/>
</dbReference>
<evidence type="ECO:0000256" key="1">
    <source>
        <dbReference type="ARBA" id="ARBA00023015"/>
    </source>
</evidence>
<accession>A0ABR7YY17</accession>
<dbReference type="InterPro" id="IPR036271">
    <property type="entry name" value="Tet_transcr_reg_TetR-rel_C_sf"/>
</dbReference>
<organism evidence="6 7">
    <name type="scientific">Pseudomonas typographi</name>
    <dbReference type="NCBI Taxonomy" id="2715964"/>
    <lineage>
        <taxon>Bacteria</taxon>
        <taxon>Pseudomonadati</taxon>
        <taxon>Pseudomonadota</taxon>
        <taxon>Gammaproteobacteria</taxon>
        <taxon>Pseudomonadales</taxon>
        <taxon>Pseudomonadaceae</taxon>
        <taxon>Pseudomonas</taxon>
    </lineage>
</organism>
<evidence type="ECO:0000256" key="4">
    <source>
        <dbReference type="PROSITE-ProRule" id="PRU00335"/>
    </source>
</evidence>
<keyword evidence="2 4" id="KW-0238">DNA-binding</keyword>
<dbReference type="InterPro" id="IPR001647">
    <property type="entry name" value="HTH_TetR"/>
</dbReference>
<dbReference type="SUPFAM" id="SSF46689">
    <property type="entry name" value="Homeodomain-like"/>
    <property type="match status" value="1"/>
</dbReference>
<dbReference type="Pfam" id="PF00440">
    <property type="entry name" value="TetR_N"/>
    <property type="match status" value="1"/>
</dbReference>
<dbReference type="SUPFAM" id="SSF48498">
    <property type="entry name" value="Tetracyclin repressor-like, C-terminal domain"/>
    <property type="match status" value="1"/>
</dbReference>